<organism evidence="2 3">
    <name type="scientific">Ambispora gerdemannii</name>
    <dbReference type="NCBI Taxonomy" id="144530"/>
    <lineage>
        <taxon>Eukaryota</taxon>
        <taxon>Fungi</taxon>
        <taxon>Fungi incertae sedis</taxon>
        <taxon>Mucoromycota</taxon>
        <taxon>Glomeromycotina</taxon>
        <taxon>Glomeromycetes</taxon>
        <taxon>Archaeosporales</taxon>
        <taxon>Ambisporaceae</taxon>
        <taxon>Ambispora</taxon>
    </lineage>
</organism>
<accession>A0A9N8ZUM6</accession>
<evidence type="ECO:0000313" key="2">
    <source>
        <dbReference type="EMBL" id="CAG8507709.1"/>
    </source>
</evidence>
<comment type="caution">
    <text evidence="2">The sequence shown here is derived from an EMBL/GenBank/DDBJ whole genome shotgun (WGS) entry which is preliminary data.</text>
</comment>
<reference evidence="2" key="1">
    <citation type="submission" date="2021-06" db="EMBL/GenBank/DDBJ databases">
        <authorList>
            <person name="Kallberg Y."/>
            <person name="Tangrot J."/>
            <person name="Rosling A."/>
        </authorList>
    </citation>
    <scope>NUCLEOTIDE SEQUENCE</scope>
    <source>
        <strain evidence="2">MT106</strain>
    </source>
</reference>
<gene>
    <name evidence="2" type="ORF">AGERDE_LOCUS4578</name>
</gene>
<feature type="compositionally biased region" description="Polar residues" evidence="1">
    <location>
        <begin position="58"/>
        <end position="78"/>
    </location>
</feature>
<dbReference type="AlphaFoldDB" id="A0A9N8ZUM6"/>
<sequence length="78" mass="8734">MGYGLQKKFSVVLVSDSQQFITTKKKTGNVVQRRGAGRPRNITAVATNLVRKRLKAPTNGQKTHVNDDWSQTLFTDET</sequence>
<feature type="region of interest" description="Disordered" evidence="1">
    <location>
        <begin position="57"/>
        <end position="78"/>
    </location>
</feature>
<protein>
    <submittedName>
        <fullName evidence="2">8271_t:CDS:1</fullName>
    </submittedName>
</protein>
<dbReference type="Proteomes" id="UP000789831">
    <property type="component" value="Unassembled WGS sequence"/>
</dbReference>
<evidence type="ECO:0000256" key="1">
    <source>
        <dbReference type="SAM" id="MobiDB-lite"/>
    </source>
</evidence>
<evidence type="ECO:0000313" key="3">
    <source>
        <dbReference type="Proteomes" id="UP000789831"/>
    </source>
</evidence>
<name>A0A9N8ZUM6_9GLOM</name>
<keyword evidence="3" id="KW-1185">Reference proteome</keyword>
<dbReference type="EMBL" id="CAJVPL010000538">
    <property type="protein sequence ID" value="CAG8507709.1"/>
    <property type="molecule type" value="Genomic_DNA"/>
</dbReference>
<proteinExistence type="predicted"/>